<dbReference type="GO" id="GO:0016757">
    <property type="term" value="F:glycosyltransferase activity"/>
    <property type="evidence" value="ECO:0007669"/>
    <property type="project" value="InterPro"/>
</dbReference>
<gene>
    <name evidence="2" type="ORF">KDM90_15865</name>
</gene>
<keyword evidence="3" id="KW-1185">Reference proteome</keyword>
<dbReference type="CDD" id="cd03801">
    <property type="entry name" value="GT4_PimA-like"/>
    <property type="match status" value="1"/>
</dbReference>
<dbReference type="SUPFAM" id="SSF53756">
    <property type="entry name" value="UDP-Glycosyltransferase/glycogen phosphorylase"/>
    <property type="match status" value="2"/>
</dbReference>
<dbReference type="InterPro" id="IPR001296">
    <property type="entry name" value="Glyco_trans_1"/>
</dbReference>
<dbReference type="EMBL" id="JAGSPJ010000007">
    <property type="protein sequence ID" value="MBR7801488.1"/>
    <property type="molecule type" value="Genomic_DNA"/>
</dbReference>
<dbReference type="AlphaFoldDB" id="A0A941EAE0"/>
<evidence type="ECO:0000313" key="3">
    <source>
        <dbReference type="Proteomes" id="UP000678545"/>
    </source>
</evidence>
<dbReference type="PANTHER" id="PTHR46656">
    <property type="entry name" value="PUTATIVE-RELATED"/>
    <property type="match status" value="1"/>
</dbReference>
<feature type="domain" description="Glycosyl transferase family 1" evidence="1">
    <location>
        <begin position="900"/>
        <end position="1064"/>
    </location>
</feature>
<dbReference type="Pfam" id="PF00534">
    <property type="entry name" value="Glycos_transf_1"/>
    <property type="match status" value="1"/>
</dbReference>
<proteinExistence type="predicted"/>
<dbReference type="Gene3D" id="3.40.50.2000">
    <property type="entry name" value="Glycogen Phosphorylase B"/>
    <property type="match status" value="2"/>
</dbReference>
<dbReference type="PANTHER" id="PTHR46656:SF3">
    <property type="entry name" value="PUTATIVE-RELATED"/>
    <property type="match status" value="1"/>
</dbReference>
<sequence>MAVKSIHQFISATQLDATSLALALEVQKKIQGLGLHSTIFSDFIPAQFPDVSALRSIQELKSDSSIIMLIDGHDVEQVPVLADIKCLQLAQFLSLHKAEMARSPSPEQVSNTRFLLERCRDACLIVTPLSRAPLAAGVDAWEATVEQVSIMLGRLKALTDLPLRVVLVGSELSNAQTKIIQQHIATSAFNSDIVLQVISDFDTSPQNQSRDQDQGVHQDPIWIETSTWPQILCFADMVWLPESNDCTAKVCRYATAYHVPIVACENEIMRREFGTGMKNNLFLSNTVSAQEQASVLLTLLKEPRLRAFQVQLQDRAWRRQALQRSLDRIDPSCVLALDLNEFNVEAESWLIEGPCDSHYSLAIVNRELARGLKKLDAPHLSIALRSMEGHGDFDAAADFVNANPDCAEMLTFAKQIGIPSVAARFCYPPHVANMVAQTKLIHSYGWEETGFPQHYVAEFNRRLNGVAVLSNTVAKILRDSGVRIPIAVTGAGVDQYQEQEQGLSVSAATRLREARRFQFLHVSSCFPRKGVDVLLRAYGAAFRADDDVSLIIKTFSNPHNQVAQDLQFLRDADRHFPHVLLIEEEWSHADMSALYQQANVFVAPSRGEGFGLPIAEAMLYGVPVITTAWGGQTDFCTEKTAWLCDYTFAKANTHLGLTHSLWAEPDVKHLTQQLRELYQSTFPNITSLVQAKVDAARTLIQEKFGWQQTAQNLRSLVCAIHQQPLVRKEPQIAWISSWNARCGIANYSHFLTQNFPAHRLHVLANHIPERTGIDQDFVLRSWEIAYDENLENAIDYISEHQISAVVVQYNFGFFSPENLGLFIQSMHDLGVAVYVFFHSTADVFFGGRHFALKNIQPSLRQVERIFVHSIEDMNRLKDLGLVEQLCYFPHGIAPVPSNLPAPSAKRVIASYGFLLPHKGIQQLIRAFAALEPERNDLHLLLLNALYPVPVSQDEANACLQLIAQLGLQSRVCLKTDFMADADVLQLLAQAEVIVFPYQHTQESSSAATRVGLTAGRPVLVTPLAIFSDVEEAVHRLSGTEPEQIAEGIRYFLENPHVASEKAEQVAAWIRERSWPHLSNRLLNIIDGIANPLEHYVR</sequence>
<evidence type="ECO:0000259" key="1">
    <source>
        <dbReference type="Pfam" id="PF00534"/>
    </source>
</evidence>
<dbReference type="RefSeq" id="WP_212676614.1">
    <property type="nucleotide sequence ID" value="NZ_JAGSPJ010000007.1"/>
</dbReference>
<reference evidence="2" key="1">
    <citation type="submission" date="2021-04" db="EMBL/GenBank/DDBJ databases">
        <title>novel species isolated from subtropical streams in China.</title>
        <authorList>
            <person name="Lu H."/>
        </authorList>
    </citation>
    <scope>NUCLEOTIDE SEQUENCE</scope>
    <source>
        <strain evidence="2">FT137W</strain>
    </source>
</reference>
<dbReference type="Proteomes" id="UP000678545">
    <property type="component" value="Unassembled WGS sequence"/>
</dbReference>
<comment type="caution">
    <text evidence="2">The sequence shown here is derived from an EMBL/GenBank/DDBJ whole genome shotgun (WGS) entry which is preliminary data.</text>
</comment>
<organism evidence="2 3">
    <name type="scientific">Undibacterium fentianense</name>
    <dbReference type="NCBI Taxonomy" id="2828728"/>
    <lineage>
        <taxon>Bacteria</taxon>
        <taxon>Pseudomonadati</taxon>
        <taxon>Pseudomonadota</taxon>
        <taxon>Betaproteobacteria</taxon>
        <taxon>Burkholderiales</taxon>
        <taxon>Oxalobacteraceae</taxon>
        <taxon>Undibacterium</taxon>
    </lineage>
</organism>
<accession>A0A941EAE0</accession>
<dbReference type="Pfam" id="PF13692">
    <property type="entry name" value="Glyco_trans_1_4"/>
    <property type="match status" value="1"/>
</dbReference>
<name>A0A941EAE0_9BURK</name>
<evidence type="ECO:0000313" key="2">
    <source>
        <dbReference type="EMBL" id="MBR7801488.1"/>
    </source>
</evidence>
<protein>
    <submittedName>
        <fullName evidence="2">Glycosyltransferase</fullName>
    </submittedName>
</protein>